<dbReference type="Gene3D" id="2.60.120.1040">
    <property type="entry name" value="ZPR1, A/B domain"/>
    <property type="match status" value="2"/>
</dbReference>
<dbReference type="FunFam" id="2.60.120.1040:FF:000001">
    <property type="entry name" value="Zinc finger protein ZPR1"/>
    <property type="match status" value="1"/>
</dbReference>
<evidence type="ECO:0000256" key="5">
    <source>
        <dbReference type="ARBA" id="ARBA00022771"/>
    </source>
</evidence>
<protein>
    <recommendedName>
        <fullName evidence="10">Zinc finger ZPR1-type domain-containing protein</fullName>
    </recommendedName>
</protein>
<comment type="function">
    <text evidence="8">Acts as a protein folding chaperone for elongation factor 1-alpha.</text>
</comment>
<dbReference type="RefSeq" id="XP_031025490.1">
    <property type="nucleotide sequence ID" value="XM_031168513.1"/>
</dbReference>
<keyword evidence="4" id="KW-0677">Repeat</keyword>
<dbReference type="InterPro" id="IPR042451">
    <property type="entry name" value="ZPR1_A/B_dom"/>
</dbReference>
<keyword evidence="3" id="KW-0479">Metal-binding</keyword>
<reference evidence="11 12" key="1">
    <citation type="journal article" date="2019" name="Sci. Rep.">
        <title>Comparative genomics of chytrid fungi reveal insights into the obligate biotrophic and pathogenic lifestyle of Synchytrium endobioticum.</title>
        <authorList>
            <person name="van de Vossenberg B.T.L.H."/>
            <person name="Warris S."/>
            <person name="Nguyen H.D.T."/>
            <person name="van Gent-Pelzer M.P.E."/>
            <person name="Joly D.L."/>
            <person name="van de Geest H.C."/>
            <person name="Bonants P.J.M."/>
            <person name="Smith D.S."/>
            <person name="Levesque C.A."/>
            <person name="van der Lee T.A.J."/>
        </authorList>
    </citation>
    <scope>NUCLEOTIDE SEQUENCE [LARGE SCALE GENOMIC DNA]</scope>
    <source>
        <strain evidence="11 12">JEL517</strain>
    </source>
</reference>
<evidence type="ECO:0000256" key="2">
    <source>
        <dbReference type="ARBA" id="ARBA00008354"/>
    </source>
</evidence>
<dbReference type="InterPro" id="IPR040141">
    <property type="entry name" value="ZPR1"/>
</dbReference>
<dbReference type="Proteomes" id="UP000319731">
    <property type="component" value="Unassembled WGS sequence"/>
</dbReference>
<accession>A0A507C597</accession>
<dbReference type="EMBL" id="QEAO01000011">
    <property type="protein sequence ID" value="TPX34852.1"/>
    <property type="molecule type" value="Genomic_DNA"/>
</dbReference>
<evidence type="ECO:0000256" key="3">
    <source>
        <dbReference type="ARBA" id="ARBA00022723"/>
    </source>
</evidence>
<dbReference type="Pfam" id="PF03367">
    <property type="entry name" value="Zn_ribbon_ZPR1"/>
    <property type="match status" value="2"/>
</dbReference>
<organism evidence="11 12">
    <name type="scientific">Synchytrium microbalum</name>
    <dbReference type="NCBI Taxonomy" id="1806994"/>
    <lineage>
        <taxon>Eukaryota</taxon>
        <taxon>Fungi</taxon>
        <taxon>Fungi incertae sedis</taxon>
        <taxon>Chytridiomycota</taxon>
        <taxon>Chytridiomycota incertae sedis</taxon>
        <taxon>Chytridiomycetes</taxon>
        <taxon>Synchytriales</taxon>
        <taxon>Synchytriaceae</taxon>
        <taxon>Synchytrium</taxon>
    </lineage>
</organism>
<evidence type="ECO:0000256" key="8">
    <source>
        <dbReference type="ARBA" id="ARBA00054139"/>
    </source>
</evidence>
<dbReference type="InterPro" id="IPR042452">
    <property type="entry name" value="ZPR1_Znf1/2"/>
</dbReference>
<feature type="region of interest" description="Disordered" evidence="9">
    <location>
        <begin position="437"/>
        <end position="475"/>
    </location>
</feature>
<dbReference type="InterPro" id="IPR056180">
    <property type="entry name" value="ZPR1_jr_dom"/>
</dbReference>
<feature type="compositionally biased region" description="Basic and acidic residues" evidence="9">
    <location>
        <begin position="437"/>
        <end position="458"/>
    </location>
</feature>
<comment type="subcellular location">
    <subcellularLocation>
        <location evidence="1">Nucleus</location>
    </subcellularLocation>
</comment>
<comment type="caution">
    <text evidence="11">The sequence shown here is derived from an EMBL/GenBank/DDBJ whole genome shotgun (WGS) entry which is preliminary data.</text>
</comment>
<comment type="similarity">
    <text evidence="2">Belongs to the ZPR1 family.</text>
</comment>
<keyword evidence="6" id="KW-0862">Zinc</keyword>
<feature type="domain" description="Zinc finger ZPR1-type" evidence="10">
    <location>
        <begin position="242"/>
        <end position="402"/>
    </location>
</feature>
<feature type="domain" description="Zinc finger ZPR1-type" evidence="10">
    <location>
        <begin position="29"/>
        <end position="187"/>
    </location>
</feature>
<evidence type="ECO:0000313" key="12">
    <source>
        <dbReference type="Proteomes" id="UP000319731"/>
    </source>
</evidence>
<dbReference type="PANTHER" id="PTHR10876:SF0">
    <property type="entry name" value="ZINC FINGER PROTEIN ZPR1"/>
    <property type="match status" value="1"/>
</dbReference>
<feature type="compositionally biased region" description="Acidic residues" evidence="9">
    <location>
        <begin position="459"/>
        <end position="475"/>
    </location>
</feature>
<keyword evidence="7" id="KW-0539">Nucleus</keyword>
<feature type="region of interest" description="Disordered" evidence="9">
    <location>
        <begin position="203"/>
        <end position="235"/>
    </location>
</feature>
<dbReference type="FunFam" id="2.20.25.420:FF:000001">
    <property type="entry name" value="Zinc finger protein ZPR1"/>
    <property type="match status" value="1"/>
</dbReference>
<dbReference type="Gene3D" id="2.20.25.420">
    <property type="entry name" value="ZPR1, zinc finger domain"/>
    <property type="match status" value="2"/>
</dbReference>
<dbReference type="GO" id="GO:0008270">
    <property type="term" value="F:zinc ion binding"/>
    <property type="evidence" value="ECO:0007669"/>
    <property type="project" value="UniProtKB-KW"/>
</dbReference>
<evidence type="ECO:0000256" key="9">
    <source>
        <dbReference type="SAM" id="MobiDB-lite"/>
    </source>
</evidence>
<dbReference type="AlphaFoldDB" id="A0A507C597"/>
<evidence type="ECO:0000313" key="11">
    <source>
        <dbReference type="EMBL" id="TPX34852.1"/>
    </source>
</evidence>
<dbReference type="Pfam" id="PF22794">
    <property type="entry name" value="jr-ZPR1"/>
    <property type="match status" value="2"/>
</dbReference>
<proteinExistence type="inferred from homology"/>
<dbReference type="OrthoDB" id="308464at2759"/>
<keyword evidence="5" id="KW-0863">Zinc-finger</keyword>
<gene>
    <name evidence="11" type="ORF">SmJEL517_g02585</name>
</gene>
<keyword evidence="12" id="KW-1185">Reference proteome</keyword>
<dbReference type="PANTHER" id="PTHR10876">
    <property type="entry name" value="ZINC FINGER PROTEIN ZPR1"/>
    <property type="match status" value="1"/>
</dbReference>
<dbReference type="GO" id="GO:0005634">
    <property type="term" value="C:nucleus"/>
    <property type="evidence" value="ECO:0007669"/>
    <property type="project" value="UniProtKB-SubCell"/>
</dbReference>
<evidence type="ECO:0000256" key="4">
    <source>
        <dbReference type="ARBA" id="ARBA00022737"/>
    </source>
</evidence>
<evidence type="ECO:0000256" key="7">
    <source>
        <dbReference type="ARBA" id="ARBA00023242"/>
    </source>
</evidence>
<dbReference type="SMART" id="SM00709">
    <property type="entry name" value="Zpr1"/>
    <property type="match status" value="2"/>
</dbReference>
<evidence type="ECO:0000256" key="6">
    <source>
        <dbReference type="ARBA" id="ARBA00022833"/>
    </source>
</evidence>
<dbReference type="FunFam" id="2.60.120.1040:FF:000003">
    <property type="entry name" value="Zinc finger protein zpr1"/>
    <property type="match status" value="1"/>
</dbReference>
<evidence type="ECO:0000256" key="1">
    <source>
        <dbReference type="ARBA" id="ARBA00004123"/>
    </source>
</evidence>
<evidence type="ECO:0000259" key="10">
    <source>
        <dbReference type="SMART" id="SM00709"/>
    </source>
</evidence>
<dbReference type="InterPro" id="IPR004457">
    <property type="entry name" value="Znf_ZPR1"/>
</dbReference>
<dbReference type="STRING" id="1806994.A0A507C597"/>
<sequence>MTEHSPTAPDPIILDLSVDNHEAPMEIESYCMNCEKNGITRLLLTRIPHFREIVLMAFECPHCGFRNSEVQSATITQELGEKQTCRIDSKEDMNRQVVKSESATVRIEEADFEIPAGTQRGVLTTIEGMVAKAIEGLEGNQPQRKLIDETLYNQIETVLATLKTYTSGQKPFTFIVDDPAGNSYIESLTAPDPDPKIKIERYTRTPEQDEALGISAQAAETKKDGEDDDSDSDAPDVMVFKGVCSRCHAPSDTNMSIIDIPHFKEVVIMATNCDSCGYKSNEVKGGSGISPLGQKITLKVQDVDDLSRDILKSETCGLSIPEVDLELRSGTLGGRFTTVEGLLTQIYEELESRTPFLHGDSGDQTRRSAFQKFLGKLKKVLNMEVEWTLVLDDPLGNSYLQNPYAPDADPNMTIESYERTWEQNEFLGLNDLVLENYEGHADDDKEKHEADAHEHERHEEEEEDDDEEGGEGVAS</sequence>
<name>A0A507C597_9FUNG</name>
<dbReference type="NCBIfam" id="TIGR00310">
    <property type="entry name" value="ZPR1_znf"/>
    <property type="match status" value="2"/>
</dbReference>
<dbReference type="GeneID" id="42003810"/>
<dbReference type="FunFam" id="2.20.25.420:FF:000002">
    <property type="entry name" value="Zinc finger protein ZPR1"/>
    <property type="match status" value="1"/>
</dbReference>